<feature type="domain" description="BFD-like [2Fe-2S]-binding" evidence="2">
    <location>
        <begin position="402"/>
        <end position="455"/>
    </location>
</feature>
<comment type="caution">
    <text evidence="3">The sequence shown here is derived from an EMBL/GenBank/DDBJ whole genome shotgun (WGS) entry which is preliminary data.</text>
</comment>
<dbReference type="CDD" id="cd19946">
    <property type="entry name" value="GlpA-like_Fer2_BFD-like"/>
    <property type="match status" value="1"/>
</dbReference>
<dbReference type="InterPro" id="IPR006076">
    <property type="entry name" value="FAD-dep_OxRdtase"/>
</dbReference>
<feature type="domain" description="FAD dependent oxidoreductase" evidence="1">
    <location>
        <begin position="7"/>
        <end position="357"/>
    </location>
</feature>
<dbReference type="Pfam" id="PF01266">
    <property type="entry name" value="DAO"/>
    <property type="match status" value="1"/>
</dbReference>
<dbReference type="PANTHER" id="PTHR42720:SF1">
    <property type="entry name" value="GLYCEROL 3-PHOSPHATE OXIDASE"/>
    <property type="match status" value="1"/>
</dbReference>
<protein>
    <submittedName>
        <fullName evidence="3">NAD(P)/FAD-dependent oxidoreductase</fullName>
    </submittedName>
</protein>
<dbReference type="Gene3D" id="3.30.9.10">
    <property type="entry name" value="D-Amino Acid Oxidase, subunit A, domain 2"/>
    <property type="match status" value="1"/>
</dbReference>
<dbReference type="InterPro" id="IPR036188">
    <property type="entry name" value="FAD/NAD-bd_sf"/>
</dbReference>
<evidence type="ECO:0000259" key="1">
    <source>
        <dbReference type="Pfam" id="PF01266"/>
    </source>
</evidence>
<dbReference type="EMBL" id="DWWA01000037">
    <property type="protein sequence ID" value="HJC72643.1"/>
    <property type="molecule type" value="Genomic_DNA"/>
</dbReference>
<dbReference type="InterPro" id="IPR041854">
    <property type="entry name" value="BFD-like_2Fe2S-bd_dom_sf"/>
</dbReference>
<proteinExistence type="predicted"/>
<accession>A0A9D2TL08</accession>
<organism evidence="3 4">
    <name type="scientific">Candidatus Ruthenibacterium merdavium</name>
    <dbReference type="NCBI Taxonomy" id="2838752"/>
    <lineage>
        <taxon>Bacteria</taxon>
        <taxon>Bacillati</taxon>
        <taxon>Bacillota</taxon>
        <taxon>Clostridia</taxon>
        <taxon>Eubacteriales</taxon>
        <taxon>Oscillospiraceae</taxon>
        <taxon>Ruthenibacterium</taxon>
    </lineage>
</organism>
<evidence type="ECO:0000313" key="4">
    <source>
        <dbReference type="Proteomes" id="UP000823918"/>
    </source>
</evidence>
<reference evidence="3" key="1">
    <citation type="journal article" date="2021" name="PeerJ">
        <title>Extensive microbial diversity within the chicken gut microbiome revealed by metagenomics and culture.</title>
        <authorList>
            <person name="Gilroy R."/>
            <person name="Ravi A."/>
            <person name="Getino M."/>
            <person name="Pursley I."/>
            <person name="Horton D.L."/>
            <person name="Alikhan N.F."/>
            <person name="Baker D."/>
            <person name="Gharbi K."/>
            <person name="Hall N."/>
            <person name="Watson M."/>
            <person name="Adriaenssens E.M."/>
            <person name="Foster-Nyarko E."/>
            <person name="Jarju S."/>
            <person name="Secka A."/>
            <person name="Antonio M."/>
            <person name="Oren A."/>
            <person name="Chaudhuri R.R."/>
            <person name="La Ragione R."/>
            <person name="Hildebrand F."/>
            <person name="Pallen M.J."/>
        </authorList>
    </citation>
    <scope>NUCLEOTIDE SEQUENCE</scope>
    <source>
        <strain evidence="3">5933</strain>
    </source>
</reference>
<dbReference type="Proteomes" id="UP000823918">
    <property type="component" value="Unassembled WGS sequence"/>
</dbReference>
<name>A0A9D2TL08_9FIRM</name>
<dbReference type="SUPFAM" id="SSF51905">
    <property type="entry name" value="FAD/NAD(P)-binding domain"/>
    <property type="match status" value="1"/>
</dbReference>
<dbReference type="Gene3D" id="1.10.10.1100">
    <property type="entry name" value="BFD-like [2Fe-2S]-binding domain"/>
    <property type="match status" value="1"/>
</dbReference>
<evidence type="ECO:0000259" key="2">
    <source>
        <dbReference type="Pfam" id="PF04324"/>
    </source>
</evidence>
<reference evidence="3" key="2">
    <citation type="submission" date="2021-04" db="EMBL/GenBank/DDBJ databases">
        <authorList>
            <person name="Gilroy R."/>
        </authorList>
    </citation>
    <scope>NUCLEOTIDE SEQUENCE</scope>
    <source>
        <strain evidence="3">5933</strain>
    </source>
</reference>
<dbReference type="AlphaFoldDB" id="A0A9D2TL08"/>
<dbReference type="InterPro" id="IPR007419">
    <property type="entry name" value="BFD-like_2Fe2S-bd_dom"/>
</dbReference>
<evidence type="ECO:0000313" key="3">
    <source>
        <dbReference type="EMBL" id="HJC72643.1"/>
    </source>
</evidence>
<gene>
    <name evidence="3" type="ORF">H9698_07605</name>
</gene>
<dbReference type="InterPro" id="IPR052745">
    <property type="entry name" value="G3P_Oxidase/Oxidoreductase"/>
</dbReference>
<dbReference type="Gene3D" id="3.50.50.60">
    <property type="entry name" value="FAD/NAD(P)-binding domain"/>
    <property type="match status" value="1"/>
</dbReference>
<dbReference type="PANTHER" id="PTHR42720">
    <property type="entry name" value="GLYCEROL-3-PHOSPHATE DEHYDROGENASE"/>
    <property type="match status" value="1"/>
</dbReference>
<dbReference type="Pfam" id="PF04324">
    <property type="entry name" value="Fer2_BFD"/>
    <property type="match status" value="1"/>
</dbReference>
<sequence length="483" mass="51806">MSMEHFDVVVIGAGVVGAAVARELSLYELRVCVLEQEEDVCSGTSKANSGIIHSGYDAAPGTKKAYYNVLGAQMQPELSRQLDFEFEQRGSLLVCFEAERLGELEALRERGVKNGVSGLRILPPEELYQLEPNIAPGAVGALFAPTAGIVCPFGMTIALAENAADNGARFFFEQCVSGIERSQEGYRITTRQGQRFCAPCVVNAAGVFADRIHQQVSQTPMHITPRRGEYILLDKQAGRHVSHTVFCLPGAMGKGVLVTPTVHGNLLTGPTAQDMNDKADTATTAQGMDEVRKKAAQSVQGLPFSLAITSFSGLRAHEDGGDFIVGQAPDSPGFFEAAGMESPGLTSAPAVGKALAQEIAVYLGASLKESPILTRKAPVRLASLAPSEREAFLREHPDYAKIVCRCEQVSEGEIKAAIHRTLGAVSLDGLKRRVRPGMGRCQGGFCLPRTLELLAQELHIPLCEVRKHRTGSQPVMAQPEEGV</sequence>